<dbReference type="Proteomes" id="UP001177670">
    <property type="component" value="Unassembled WGS sequence"/>
</dbReference>
<keyword evidence="2" id="KW-1185">Reference proteome</keyword>
<organism evidence="1 2">
    <name type="scientific">Melipona bicolor</name>
    <dbReference type="NCBI Taxonomy" id="60889"/>
    <lineage>
        <taxon>Eukaryota</taxon>
        <taxon>Metazoa</taxon>
        <taxon>Ecdysozoa</taxon>
        <taxon>Arthropoda</taxon>
        <taxon>Hexapoda</taxon>
        <taxon>Insecta</taxon>
        <taxon>Pterygota</taxon>
        <taxon>Neoptera</taxon>
        <taxon>Endopterygota</taxon>
        <taxon>Hymenoptera</taxon>
        <taxon>Apocrita</taxon>
        <taxon>Aculeata</taxon>
        <taxon>Apoidea</taxon>
        <taxon>Anthophila</taxon>
        <taxon>Apidae</taxon>
        <taxon>Melipona</taxon>
    </lineage>
</organism>
<proteinExistence type="predicted"/>
<protein>
    <submittedName>
        <fullName evidence="1">Uncharacterized protein</fullName>
    </submittedName>
</protein>
<comment type="caution">
    <text evidence="1">The sequence shown here is derived from an EMBL/GenBank/DDBJ whole genome shotgun (WGS) entry which is preliminary data.</text>
</comment>
<dbReference type="AlphaFoldDB" id="A0AA40FZT3"/>
<dbReference type="EMBL" id="JAHYIQ010000010">
    <property type="protein sequence ID" value="KAK1128268.1"/>
    <property type="molecule type" value="Genomic_DNA"/>
</dbReference>
<name>A0AA40FZT3_9HYME</name>
<sequence>MRSEVCLKSYFENCIDTFAGKVPRMPFFLVILVQDVNVMEWLTRVKTEVLEVNTPSIRKTSCELRDEFAPDRPPVPLVITTEMDKLGKKTFLENEIFVIVNCYEEFGISIPHDEVPLFLGMLIYLMLRPIYLPFSCAALDGHRRPT</sequence>
<evidence type="ECO:0000313" key="1">
    <source>
        <dbReference type="EMBL" id="KAK1128268.1"/>
    </source>
</evidence>
<reference evidence="1" key="1">
    <citation type="submission" date="2021-10" db="EMBL/GenBank/DDBJ databases">
        <title>Melipona bicolor Genome sequencing and assembly.</title>
        <authorList>
            <person name="Araujo N.S."/>
            <person name="Arias M.C."/>
        </authorList>
    </citation>
    <scope>NUCLEOTIDE SEQUENCE</scope>
    <source>
        <strain evidence="1">USP_2M_L1-L4_2017</strain>
        <tissue evidence="1">Whole body</tissue>
    </source>
</reference>
<gene>
    <name evidence="1" type="ORF">K0M31_002738</name>
</gene>
<evidence type="ECO:0000313" key="2">
    <source>
        <dbReference type="Proteomes" id="UP001177670"/>
    </source>
</evidence>
<accession>A0AA40FZT3</accession>